<comment type="catalytic activity">
    <reaction evidence="1">
        <text>7,8-dihydroneopterin = 6-hydroxymethyl-7,8-dihydropterin + glycolaldehyde</text>
        <dbReference type="Rhea" id="RHEA:10540"/>
        <dbReference type="ChEBI" id="CHEBI:17001"/>
        <dbReference type="ChEBI" id="CHEBI:17071"/>
        <dbReference type="ChEBI" id="CHEBI:44841"/>
        <dbReference type="EC" id="4.1.2.25"/>
    </reaction>
</comment>
<evidence type="ECO:0000256" key="6">
    <source>
        <dbReference type="ARBA" id="ARBA00023239"/>
    </source>
</evidence>
<evidence type="ECO:0000256" key="2">
    <source>
        <dbReference type="ARBA" id="ARBA00005013"/>
    </source>
</evidence>
<feature type="domain" description="Dihydroneopterin aldolase/epimerase" evidence="8">
    <location>
        <begin position="149"/>
        <end position="251"/>
    </location>
</feature>
<evidence type="ECO:0000256" key="3">
    <source>
        <dbReference type="ARBA" id="ARBA00005708"/>
    </source>
</evidence>
<dbReference type="GO" id="GO:0046656">
    <property type="term" value="P:folic acid biosynthetic process"/>
    <property type="evidence" value="ECO:0007669"/>
    <property type="project" value="UniProtKB-KW"/>
</dbReference>
<dbReference type="GO" id="GO:0004150">
    <property type="term" value="F:dihydroneopterin aldolase activity"/>
    <property type="evidence" value="ECO:0007669"/>
    <property type="project" value="UniProtKB-EC"/>
</dbReference>
<comment type="similarity">
    <text evidence="3">Belongs to the DHNA family.</text>
</comment>
<name>A0A0D2A4C5_9PEZI</name>
<reference evidence="9 10" key="1">
    <citation type="submission" date="2015-01" db="EMBL/GenBank/DDBJ databases">
        <title>The Genome Sequence of Ochroconis gallopava CBS43764.</title>
        <authorList>
            <consortium name="The Broad Institute Genomics Platform"/>
            <person name="Cuomo C."/>
            <person name="de Hoog S."/>
            <person name="Gorbushina A."/>
            <person name="Stielow B."/>
            <person name="Teixiera M."/>
            <person name="Abouelleil A."/>
            <person name="Chapman S.B."/>
            <person name="Priest M."/>
            <person name="Young S.K."/>
            <person name="Wortman J."/>
            <person name="Nusbaum C."/>
            <person name="Birren B."/>
        </authorList>
    </citation>
    <scope>NUCLEOTIDE SEQUENCE [LARGE SCALE GENOMIC DNA]</scope>
    <source>
        <strain evidence="9 10">CBS 43764</strain>
    </source>
</reference>
<proteinExistence type="inferred from homology"/>
<dbReference type="SUPFAM" id="SSF55620">
    <property type="entry name" value="Tetrahydrobiopterin biosynthesis enzymes-like"/>
    <property type="match status" value="2"/>
</dbReference>
<dbReference type="InterPro" id="IPR006156">
    <property type="entry name" value="Dihydroneopterin_aldolase"/>
</dbReference>
<dbReference type="GO" id="GO:0005737">
    <property type="term" value="C:cytoplasm"/>
    <property type="evidence" value="ECO:0007669"/>
    <property type="project" value="TreeGrafter"/>
</dbReference>
<dbReference type="Pfam" id="PF02152">
    <property type="entry name" value="FolB"/>
    <property type="match status" value="2"/>
</dbReference>
<dbReference type="AlphaFoldDB" id="A0A0D2A4C5"/>
<dbReference type="VEuPathDB" id="FungiDB:PV09_07351"/>
<keyword evidence="10" id="KW-1185">Reference proteome</keyword>
<evidence type="ECO:0000256" key="1">
    <source>
        <dbReference type="ARBA" id="ARBA00001353"/>
    </source>
</evidence>
<accession>A0A0D2A4C5</accession>
<comment type="pathway">
    <text evidence="2">Cofactor biosynthesis; tetrahydrofolate biosynthesis; 2-amino-4-hydroxy-6-hydroxymethyl-7,8-dihydropteridine diphosphate from 7,8-dihydroneopterin triphosphate: step 3/4.</text>
</comment>
<dbReference type="GeneID" id="27315324"/>
<dbReference type="HOGENOM" id="CLU_062068_0_0_1"/>
<dbReference type="EC" id="4.1.2.25" evidence="4"/>
<gene>
    <name evidence="9" type="ORF">PV09_07351</name>
</gene>
<evidence type="ECO:0000313" key="10">
    <source>
        <dbReference type="Proteomes" id="UP000053259"/>
    </source>
</evidence>
<protein>
    <recommendedName>
        <fullName evidence="4">dihydroneopterin aldolase</fullName>
        <ecNumber evidence="4">4.1.2.25</ecNumber>
    </recommendedName>
    <alternativeName>
        <fullName evidence="7">7,8-dihydroneopterin aldolase</fullName>
    </alternativeName>
</protein>
<evidence type="ECO:0000259" key="8">
    <source>
        <dbReference type="SMART" id="SM00905"/>
    </source>
</evidence>
<dbReference type="EMBL" id="KN847556">
    <property type="protein sequence ID" value="KIW01315.1"/>
    <property type="molecule type" value="Genomic_DNA"/>
</dbReference>
<dbReference type="Gene3D" id="3.30.1130.10">
    <property type="match status" value="2"/>
</dbReference>
<dbReference type="RefSeq" id="XP_016211184.1">
    <property type="nucleotide sequence ID" value="XM_016361108.1"/>
</dbReference>
<dbReference type="PANTHER" id="PTHR42844">
    <property type="entry name" value="DIHYDRONEOPTERIN ALDOLASE 1-RELATED"/>
    <property type="match status" value="1"/>
</dbReference>
<dbReference type="NCBIfam" id="TIGR00526">
    <property type="entry name" value="folB_dom"/>
    <property type="match status" value="1"/>
</dbReference>
<dbReference type="PANTHER" id="PTHR42844:SF1">
    <property type="entry name" value="DIHYDRONEOPTERIN ALDOLASE 1-RELATED"/>
    <property type="match status" value="1"/>
</dbReference>
<dbReference type="InterPro" id="IPR043133">
    <property type="entry name" value="GTP-CH-I_C/QueF"/>
</dbReference>
<keyword evidence="6" id="KW-0456">Lyase</keyword>
<dbReference type="SMART" id="SM00905">
    <property type="entry name" value="FolB"/>
    <property type="match status" value="2"/>
</dbReference>
<evidence type="ECO:0000256" key="7">
    <source>
        <dbReference type="ARBA" id="ARBA00032903"/>
    </source>
</evidence>
<sequence>MDVLDLLLESSSDSVKRWKPAASDIVFVRDVQIQARVGSDAWERDKAQPVIVSARLPFSISQAGKTDDISHTLDYRTIYKTIRFFDTGESASSTQHGGLISLTETIADALKVEQGAQLVVEAPKAFLHSDGVIVKLHCLDSDRTRLAALAIKQLHIPCIIGIGAHERLQKQPVIVDLAVPASEIKSSHSLPNLLRNVFTKFESSTFLTLEAFATALARYIVMDLPFTKVAVSAYKPSVFSMAEGPGVQILRNAEYFETENA</sequence>
<evidence type="ECO:0000256" key="5">
    <source>
        <dbReference type="ARBA" id="ARBA00022909"/>
    </source>
</evidence>
<dbReference type="InParanoid" id="A0A0D2A4C5"/>
<organism evidence="9 10">
    <name type="scientific">Verruconis gallopava</name>
    <dbReference type="NCBI Taxonomy" id="253628"/>
    <lineage>
        <taxon>Eukaryota</taxon>
        <taxon>Fungi</taxon>
        <taxon>Dikarya</taxon>
        <taxon>Ascomycota</taxon>
        <taxon>Pezizomycotina</taxon>
        <taxon>Dothideomycetes</taxon>
        <taxon>Pleosporomycetidae</taxon>
        <taxon>Venturiales</taxon>
        <taxon>Sympoventuriaceae</taxon>
        <taxon>Verruconis</taxon>
    </lineage>
</organism>
<dbReference type="Proteomes" id="UP000053259">
    <property type="component" value="Unassembled WGS sequence"/>
</dbReference>
<evidence type="ECO:0000256" key="4">
    <source>
        <dbReference type="ARBA" id="ARBA00013043"/>
    </source>
</evidence>
<dbReference type="InterPro" id="IPR006157">
    <property type="entry name" value="FolB_dom"/>
</dbReference>
<feature type="domain" description="Dihydroneopterin aldolase/epimerase" evidence="8">
    <location>
        <begin position="26"/>
        <end position="138"/>
    </location>
</feature>
<dbReference type="OrthoDB" id="5425486at2759"/>
<evidence type="ECO:0000313" key="9">
    <source>
        <dbReference type="EMBL" id="KIW01315.1"/>
    </source>
</evidence>
<dbReference type="STRING" id="253628.A0A0D2A4C5"/>
<keyword evidence="5" id="KW-0289">Folate biosynthesis</keyword>